<protein>
    <recommendedName>
        <fullName evidence="4">TIGR04197 family type VII secretion effector</fullName>
    </recommendedName>
</protein>
<sequence>MTTIQSNASIAQSQASGFDGAASGATYSNVSLSESNITSMTNGAAVANNFLASLSQLTSCVQTQANKFPQIASTMETTDSNLSGSITTL</sequence>
<feature type="region of interest" description="Disordered" evidence="1">
    <location>
        <begin position="1"/>
        <end position="20"/>
    </location>
</feature>
<organism evidence="2 3">
    <name type="scientific">Streptococcus oricebi</name>
    <dbReference type="NCBI Taxonomy" id="1547447"/>
    <lineage>
        <taxon>Bacteria</taxon>
        <taxon>Bacillati</taxon>
        <taxon>Bacillota</taxon>
        <taxon>Bacilli</taxon>
        <taxon>Lactobacillales</taxon>
        <taxon>Streptococcaceae</taxon>
        <taxon>Streptococcus</taxon>
    </lineage>
</organism>
<accession>A0ABS5B5D9</accession>
<name>A0ABS5B5D9_9STRE</name>
<evidence type="ECO:0000313" key="3">
    <source>
        <dbReference type="Proteomes" id="UP001519296"/>
    </source>
</evidence>
<reference evidence="2 3" key="1">
    <citation type="submission" date="2018-02" db="EMBL/GenBank/DDBJ databases">
        <title>Draft genome sequence of Streptococcus oricebi CCUG 70868T type strain.</title>
        <authorList>
            <person name="Mendez V."/>
            <person name="Salva-Serra F."/>
            <person name="Jaen-Luchoro D."/>
            <person name="Gonzales-Siles L."/>
            <person name="Karlsson R."/>
            <person name="Engstrom-Jakobsson H."/>
            <person name="Busquets A."/>
            <person name="Gomila M."/>
            <person name="Pineiro-Iglesias B."/>
            <person name="Bennasar-Figueras A."/>
            <person name="Seeger M."/>
            <person name="Moore E."/>
        </authorList>
    </citation>
    <scope>NUCLEOTIDE SEQUENCE [LARGE SCALE GENOMIC DNA]</scope>
    <source>
        <strain evidence="2 3">CCUG 70868</strain>
    </source>
</reference>
<evidence type="ECO:0000313" key="2">
    <source>
        <dbReference type="EMBL" id="MBP2624062.1"/>
    </source>
</evidence>
<keyword evidence="3" id="KW-1185">Reference proteome</keyword>
<proteinExistence type="predicted"/>
<gene>
    <name evidence="2" type="ORF">C4K46_08955</name>
</gene>
<dbReference type="InterPro" id="IPR021477">
    <property type="entry name" value="TVIIS_effector_SACOL2603_fam"/>
</dbReference>
<evidence type="ECO:0008006" key="4">
    <source>
        <dbReference type="Google" id="ProtNLM"/>
    </source>
</evidence>
<dbReference type="RefSeq" id="WP_209628686.1">
    <property type="nucleotide sequence ID" value="NZ_PRDG01000005.1"/>
</dbReference>
<comment type="caution">
    <text evidence="2">The sequence shown here is derived from an EMBL/GenBank/DDBJ whole genome shotgun (WGS) entry which is preliminary data.</text>
</comment>
<dbReference type="EMBL" id="PRDG01000005">
    <property type="protein sequence ID" value="MBP2624062.1"/>
    <property type="molecule type" value="Genomic_DNA"/>
</dbReference>
<evidence type="ECO:0000256" key="1">
    <source>
        <dbReference type="SAM" id="MobiDB-lite"/>
    </source>
</evidence>
<dbReference type="Proteomes" id="UP001519296">
    <property type="component" value="Unassembled WGS sequence"/>
</dbReference>
<feature type="compositionally biased region" description="Low complexity" evidence="1">
    <location>
        <begin position="1"/>
        <end position="16"/>
    </location>
</feature>
<dbReference type="NCBIfam" id="TIGR04197">
    <property type="entry name" value="T7SS_SACOL2603"/>
    <property type="match status" value="1"/>
</dbReference>